<evidence type="ECO:0000256" key="7">
    <source>
        <dbReference type="ARBA" id="ARBA00022967"/>
    </source>
</evidence>
<keyword evidence="6 10" id="KW-0067">ATP-binding</keyword>
<keyword evidence="8" id="KW-0472">Membrane</keyword>
<evidence type="ECO:0000256" key="3">
    <source>
        <dbReference type="ARBA" id="ARBA00022448"/>
    </source>
</evidence>
<keyword evidence="11" id="KW-1185">Reference proteome</keyword>
<dbReference type="SMART" id="SM00382">
    <property type="entry name" value="AAA"/>
    <property type="match status" value="1"/>
</dbReference>
<dbReference type="PROSITE" id="PS00211">
    <property type="entry name" value="ABC_TRANSPORTER_1"/>
    <property type="match status" value="1"/>
</dbReference>
<dbReference type="CDD" id="cd03225">
    <property type="entry name" value="ABC_cobalt_CbiO_domain1"/>
    <property type="match status" value="1"/>
</dbReference>
<evidence type="ECO:0000256" key="2">
    <source>
        <dbReference type="ARBA" id="ARBA00005417"/>
    </source>
</evidence>
<dbReference type="SUPFAM" id="SSF52540">
    <property type="entry name" value="P-loop containing nucleoside triphosphate hydrolases"/>
    <property type="match status" value="1"/>
</dbReference>
<dbReference type="InterPro" id="IPR003439">
    <property type="entry name" value="ABC_transporter-like_ATP-bd"/>
</dbReference>
<dbReference type="Gene3D" id="3.40.50.300">
    <property type="entry name" value="P-loop containing nucleotide triphosphate hydrolases"/>
    <property type="match status" value="1"/>
</dbReference>
<dbReference type="PANTHER" id="PTHR43553">
    <property type="entry name" value="HEAVY METAL TRANSPORTER"/>
    <property type="match status" value="1"/>
</dbReference>
<evidence type="ECO:0000256" key="5">
    <source>
        <dbReference type="ARBA" id="ARBA00022741"/>
    </source>
</evidence>
<protein>
    <submittedName>
        <fullName evidence="10">ABC transporter ATP-binding protein</fullName>
    </submittedName>
</protein>
<dbReference type="RefSeq" id="WP_137631499.1">
    <property type="nucleotide sequence ID" value="NZ_BJDO01000038.1"/>
</dbReference>
<accession>A0ABW1TBD9</accession>
<evidence type="ECO:0000259" key="9">
    <source>
        <dbReference type="PROSITE" id="PS50893"/>
    </source>
</evidence>
<feature type="domain" description="ABC transporter" evidence="9">
    <location>
        <begin position="7"/>
        <end position="245"/>
    </location>
</feature>
<evidence type="ECO:0000256" key="1">
    <source>
        <dbReference type="ARBA" id="ARBA00004202"/>
    </source>
</evidence>
<dbReference type="InterPro" id="IPR003593">
    <property type="entry name" value="AAA+_ATPase"/>
</dbReference>
<comment type="caution">
    <text evidence="10">The sequence shown here is derived from an EMBL/GenBank/DDBJ whole genome shotgun (WGS) entry which is preliminary data.</text>
</comment>
<comment type="similarity">
    <text evidence="2">Belongs to the ABC transporter superfamily.</text>
</comment>
<dbReference type="InterPro" id="IPR015856">
    <property type="entry name" value="ABC_transpr_CbiO/EcfA_su"/>
</dbReference>
<organism evidence="10 11">
    <name type="scientific">Secundilactobacillus hailunensis</name>
    <dbReference type="NCBI Taxonomy" id="2559923"/>
    <lineage>
        <taxon>Bacteria</taxon>
        <taxon>Bacillati</taxon>
        <taxon>Bacillota</taxon>
        <taxon>Bacilli</taxon>
        <taxon>Lactobacillales</taxon>
        <taxon>Lactobacillaceae</taxon>
        <taxon>Secundilactobacillus</taxon>
    </lineage>
</organism>
<evidence type="ECO:0000256" key="6">
    <source>
        <dbReference type="ARBA" id="ARBA00022840"/>
    </source>
</evidence>
<keyword evidence="5" id="KW-0547">Nucleotide-binding</keyword>
<dbReference type="InterPro" id="IPR027417">
    <property type="entry name" value="P-loop_NTPase"/>
</dbReference>
<proteinExistence type="inferred from homology"/>
<dbReference type="PROSITE" id="PS50893">
    <property type="entry name" value="ABC_TRANSPORTER_2"/>
    <property type="match status" value="1"/>
</dbReference>
<evidence type="ECO:0000313" key="10">
    <source>
        <dbReference type="EMBL" id="MFC6255007.1"/>
    </source>
</evidence>
<sequence>MANYQQLSLNHLSFTYQHDRNPVLDDLTVSVPLNRIIGIIGNHHAGKTTLCRVLAGIVPQIISGKLTGDCQIGDQSPVRDWPAYNQQTGFVLQDPHSQLSGLADTVADEIAFDLLNHGVKETDIQQRVTTVAAQLQLTAQLQQSPDSLSGGQLQRLAIATAIVTHPNVLILDDPTSEMDPQGRRDFFNWLKTVTHTTIVIVSNEIDELCETADELWILEKGHLVSHGTPLQVMNHLNPEWQVTTPMVYQLARLMNWPLAIKPTLFPVTLNQLRRCVNVNHSNQ</sequence>
<reference evidence="11" key="1">
    <citation type="journal article" date="2019" name="Int. J. Syst. Evol. Microbiol.">
        <title>The Global Catalogue of Microorganisms (GCM) 10K type strain sequencing project: providing services to taxonomists for standard genome sequencing and annotation.</title>
        <authorList>
            <consortium name="The Broad Institute Genomics Platform"/>
            <consortium name="The Broad Institute Genome Sequencing Center for Infectious Disease"/>
            <person name="Wu L."/>
            <person name="Ma J."/>
        </authorList>
    </citation>
    <scope>NUCLEOTIDE SEQUENCE [LARGE SCALE GENOMIC DNA]</scope>
    <source>
        <strain evidence="11">CCM 8950</strain>
    </source>
</reference>
<dbReference type="InterPro" id="IPR017871">
    <property type="entry name" value="ABC_transporter-like_CS"/>
</dbReference>
<dbReference type="Proteomes" id="UP001596190">
    <property type="component" value="Unassembled WGS sequence"/>
</dbReference>
<name>A0ABW1TBD9_9LACO</name>
<dbReference type="Pfam" id="PF00005">
    <property type="entry name" value="ABC_tran"/>
    <property type="match status" value="1"/>
</dbReference>
<dbReference type="InterPro" id="IPR050095">
    <property type="entry name" value="ECF_ABC_transporter_ATP-bd"/>
</dbReference>
<evidence type="ECO:0000256" key="4">
    <source>
        <dbReference type="ARBA" id="ARBA00022475"/>
    </source>
</evidence>
<keyword evidence="7" id="KW-1278">Translocase</keyword>
<keyword evidence="3" id="KW-0813">Transport</keyword>
<comment type="subcellular location">
    <subcellularLocation>
        <location evidence="1">Cell membrane</location>
        <topology evidence="1">Peripheral membrane protein</topology>
    </subcellularLocation>
</comment>
<keyword evidence="4" id="KW-1003">Cell membrane</keyword>
<dbReference type="GO" id="GO:0005524">
    <property type="term" value="F:ATP binding"/>
    <property type="evidence" value="ECO:0007669"/>
    <property type="project" value="UniProtKB-KW"/>
</dbReference>
<evidence type="ECO:0000313" key="11">
    <source>
        <dbReference type="Proteomes" id="UP001596190"/>
    </source>
</evidence>
<dbReference type="EMBL" id="JBHSSA010000111">
    <property type="protein sequence ID" value="MFC6255007.1"/>
    <property type="molecule type" value="Genomic_DNA"/>
</dbReference>
<evidence type="ECO:0000256" key="8">
    <source>
        <dbReference type="ARBA" id="ARBA00023136"/>
    </source>
</evidence>
<gene>
    <name evidence="10" type="ORF">ACFP1H_10500</name>
</gene>